<dbReference type="GO" id="GO:0051607">
    <property type="term" value="P:defense response to virus"/>
    <property type="evidence" value="ECO:0007669"/>
    <property type="project" value="TreeGrafter"/>
</dbReference>
<dbReference type="GO" id="GO:0005576">
    <property type="term" value="C:extracellular region"/>
    <property type="evidence" value="ECO:0007669"/>
    <property type="project" value="UniProtKB-SubCell"/>
</dbReference>
<comment type="subcellular location">
    <subcellularLocation>
        <location evidence="1">Membrane</location>
    </subcellularLocation>
    <subcellularLocation>
        <location evidence="2">Secreted</location>
    </subcellularLocation>
</comment>
<comment type="similarity">
    <text evidence="3">Belongs to the complement C6/C7/C8/C9 family.</text>
</comment>
<dbReference type="Pfam" id="PF01823">
    <property type="entry name" value="MACPF"/>
    <property type="match status" value="1"/>
</dbReference>
<accession>A0AAW0PNX6</accession>
<proteinExistence type="inferred from homology"/>
<keyword evidence="6" id="KW-0472">Membrane</keyword>
<dbReference type="GO" id="GO:0016020">
    <property type="term" value="C:membrane"/>
    <property type="evidence" value="ECO:0007669"/>
    <property type="project" value="UniProtKB-SubCell"/>
</dbReference>
<evidence type="ECO:0000256" key="5">
    <source>
        <dbReference type="ARBA" id="ARBA00022852"/>
    </source>
</evidence>
<keyword evidence="11" id="KW-1185">Reference proteome</keyword>
<keyword evidence="4" id="KW-0964">Secreted</keyword>
<dbReference type="SUPFAM" id="SSF49562">
    <property type="entry name" value="C2 domain (Calcium/lipid-binding domain, CaLB)"/>
    <property type="match status" value="1"/>
</dbReference>
<dbReference type="PANTHER" id="PTHR46096:SF1">
    <property type="entry name" value="PERFORIN 1.5"/>
    <property type="match status" value="1"/>
</dbReference>
<evidence type="ECO:0000256" key="4">
    <source>
        <dbReference type="ARBA" id="ARBA00022525"/>
    </source>
</evidence>
<evidence type="ECO:0008006" key="12">
    <source>
        <dbReference type="Google" id="ProtNLM"/>
    </source>
</evidence>
<dbReference type="Proteomes" id="UP001460270">
    <property type="component" value="Unassembled WGS sequence"/>
</dbReference>
<dbReference type="PROSITE" id="PS00279">
    <property type="entry name" value="MACPF_1"/>
    <property type="match status" value="1"/>
</dbReference>
<evidence type="ECO:0000256" key="1">
    <source>
        <dbReference type="ARBA" id="ARBA00004370"/>
    </source>
</evidence>
<dbReference type="AlphaFoldDB" id="A0AAW0PNX6"/>
<reference evidence="11" key="1">
    <citation type="submission" date="2024-04" db="EMBL/GenBank/DDBJ databases">
        <title>Salinicola lusitanus LLJ914,a marine bacterium isolated from the Okinawa Trough.</title>
        <authorList>
            <person name="Li J."/>
        </authorList>
    </citation>
    <scope>NUCLEOTIDE SEQUENCE [LARGE SCALE GENOMIC DNA]</scope>
</reference>
<evidence type="ECO:0000259" key="8">
    <source>
        <dbReference type="PROSITE" id="PS50004"/>
    </source>
</evidence>
<sequence>MGEGFDIVTLKRKGAFMIDVNTYMTPSGTCKLVNNPLQGNQMQKVPLSSEDFRAFTSCQSSVEGSAQSSVSKVVSTMTSQDSSNWQTGLEHQDYGGLEVGGTRSDAYNFASARVKEDKFTFSIHSSSCKHYSYRVSNTPPLSSEFQKDVSLLPASYNLYTKAQYRRLINTYGTHYIRQAYLGGKFRRLTAVRTCLSSINGLSSDEAHSCLSLGINLALGKSKVTPTSKKCTDLLQNQDVATSFSAGMYMHQTQVVGGQGWSGHFSLLFDNSQGYNNWLQSLKMFPDIVEYSLTSMSELVPDSQKKESIKVAIVDYLKENGISKKDDVPCGVNCCPRSAGSGQLSVTIVRGWKLKGDVTGKTEGYVKMWYGPYSRQTGVIKSNDPVWNTQFNLGTVDTHAPLKIEVWDADVKYDDLLLSCSQYFTQGTHSFQCYAKRANVEVRYTLTCDPHLTGSRCDLYKPTP</sequence>
<dbReference type="PROSITE" id="PS51412">
    <property type="entry name" value="MACPF_2"/>
    <property type="match status" value="1"/>
</dbReference>
<evidence type="ECO:0000313" key="11">
    <source>
        <dbReference type="Proteomes" id="UP001460270"/>
    </source>
</evidence>
<name>A0AAW0PNX6_9GOBI</name>
<evidence type="ECO:0000256" key="3">
    <source>
        <dbReference type="ARBA" id="ARBA00009214"/>
    </source>
</evidence>
<feature type="domain" description="MACPF" evidence="9">
    <location>
        <begin position="1"/>
        <end position="330"/>
    </location>
</feature>
<dbReference type="SMART" id="SM00457">
    <property type="entry name" value="MACPF"/>
    <property type="match status" value="1"/>
</dbReference>
<organism evidence="10 11">
    <name type="scientific">Mugilogobius chulae</name>
    <name type="common">yellowstripe goby</name>
    <dbReference type="NCBI Taxonomy" id="88201"/>
    <lineage>
        <taxon>Eukaryota</taxon>
        <taxon>Metazoa</taxon>
        <taxon>Chordata</taxon>
        <taxon>Craniata</taxon>
        <taxon>Vertebrata</taxon>
        <taxon>Euteleostomi</taxon>
        <taxon>Actinopterygii</taxon>
        <taxon>Neopterygii</taxon>
        <taxon>Teleostei</taxon>
        <taxon>Neoteleostei</taxon>
        <taxon>Acanthomorphata</taxon>
        <taxon>Gobiaria</taxon>
        <taxon>Gobiiformes</taxon>
        <taxon>Gobioidei</taxon>
        <taxon>Gobiidae</taxon>
        <taxon>Gobionellinae</taxon>
        <taxon>Mugilogobius</taxon>
    </lineage>
</organism>
<protein>
    <recommendedName>
        <fullName evidence="12">Perforin-1-like</fullName>
    </recommendedName>
</protein>
<feature type="domain" description="C2" evidence="8">
    <location>
        <begin position="323"/>
        <end position="443"/>
    </location>
</feature>
<comment type="caution">
    <text evidence="10">The sequence shown here is derived from an EMBL/GenBank/DDBJ whole genome shotgun (WGS) entry which is preliminary data.</text>
</comment>
<dbReference type="InterPro" id="IPR000008">
    <property type="entry name" value="C2_dom"/>
</dbReference>
<dbReference type="EMBL" id="JBBPFD010000004">
    <property type="protein sequence ID" value="KAK7929278.1"/>
    <property type="molecule type" value="Genomic_DNA"/>
</dbReference>
<dbReference type="PANTHER" id="PTHR46096">
    <property type="entry name" value="PERFORIN-1"/>
    <property type="match status" value="1"/>
</dbReference>
<dbReference type="GO" id="GO:0001913">
    <property type="term" value="P:T cell mediated cytotoxicity"/>
    <property type="evidence" value="ECO:0007669"/>
    <property type="project" value="TreeGrafter"/>
</dbReference>
<dbReference type="InterPro" id="IPR020864">
    <property type="entry name" value="MACPF"/>
</dbReference>
<dbReference type="Gene3D" id="2.60.40.150">
    <property type="entry name" value="C2 domain"/>
    <property type="match status" value="1"/>
</dbReference>
<keyword evidence="5" id="KW-0204">Cytolysis</keyword>
<evidence type="ECO:0000256" key="2">
    <source>
        <dbReference type="ARBA" id="ARBA00004613"/>
    </source>
</evidence>
<dbReference type="GO" id="GO:0001771">
    <property type="term" value="P:immunological synapse formation"/>
    <property type="evidence" value="ECO:0007669"/>
    <property type="project" value="TreeGrafter"/>
</dbReference>
<dbReference type="InterPro" id="IPR035892">
    <property type="entry name" value="C2_domain_sf"/>
</dbReference>
<dbReference type="GO" id="GO:0031640">
    <property type="term" value="P:killing of cells of another organism"/>
    <property type="evidence" value="ECO:0007669"/>
    <property type="project" value="UniProtKB-KW"/>
</dbReference>
<dbReference type="InterPro" id="IPR052784">
    <property type="entry name" value="Perforin-1_pore-forming"/>
</dbReference>
<dbReference type="GO" id="GO:0022829">
    <property type="term" value="F:wide pore channel activity"/>
    <property type="evidence" value="ECO:0007669"/>
    <property type="project" value="TreeGrafter"/>
</dbReference>
<dbReference type="SMART" id="SM00239">
    <property type="entry name" value="C2"/>
    <property type="match status" value="1"/>
</dbReference>
<dbReference type="PROSITE" id="PS50004">
    <property type="entry name" value="C2"/>
    <property type="match status" value="1"/>
</dbReference>
<evidence type="ECO:0000256" key="6">
    <source>
        <dbReference type="ARBA" id="ARBA00023136"/>
    </source>
</evidence>
<evidence type="ECO:0000256" key="7">
    <source>
        <dbReference type="ARBA" id="ARBA00023157"/>
    </source>
</evidence>
<gene>
    <name evidence="10" type="ORF">WMY93_005673</name>
</gene>
<dbReference type="Pfam" id="PF00168">
    <property type="entry name" value="C2"/>
    <property type="match status" value="1"/>
</dbReference>
<keyword evidence="7" id="KW-1015">Disulfide bond</keyword>
<evidence type="ECO:0000259" key="9">
    <source>
        <dbReference type="PROSITE" id="PS51412"/>
    </source>
</evidence>
<dbReference type="InterPro" id="IPR020863">
    <property type="entry name" value="MACPF_CS"/>
</dbReference>
<evidence type="ECO:0000313" key="10">
    <source>
        <dbReference type="EMBL" id="KAK7929278.1"/>
    </source>
</evidence>